<accession>A0ABZ2ZW24</accession>
<dbReference type="RefSeq" id="WP_342023678.1">
    <property type="nucleotide sequence ID" value="NZ_CP151657.1"/>
</dbReference>
<dbReference type="Proteomes" id="UP001448858">
    <property type="component" value="Chromosome"/>
</dbReference>
<protein>
    <recommendedName>
        <fullName evidence="4">WXG100 family type VII secretion target</fullName>
    </recommendedName>
</protein>
<sequence>MLSLQLPHIDVPWNELEDDAEEMVLRAAAAAGYLADATAAWGRFRDCYQHPDTQEQVYAALDELREPLENWQRSLQEAARTIGRFAAAGRALSRRAREVQELFRQLGRSADAGDDDAGQDAAEQQMKDQASALQRDWVDLQETTAAALADIGYGNGVGLPMSAAPGGSVLPTVAWSAFTGRLDERFGKLHPDALLPSLLGLDAAELREWGAANPAAAALLANRELTGTFWPHGPEAIMQQAVAGGAHLTSDGIAGIRDAWLGLSTQDQERLLLLYPAVFGSLNGVPFAQRAVANIITVPGLQQNLRDELAALREPVRGDYTDRGSAYDRWKEAHDEWKERRGSLEGKLTGLDYAVDNAVQVVMVSLDGDGQIVAMTGTPSANTKIMGGFVPGTGARLGQLAADMNRLAAITGDPADELLGFYWQGSDVPQDLIRDNMTPAYNEKAAPLLAAFDYAVDLELPAGTRSTYVGYSAGGSMLGTGEREGLDSSNIVYVAQAGPGHGVSVPQDTANPGANRYAIQTRSDVLISGAQAVSGSAHGGSIIQGGGVVRMGATRLESGFRNPLDPDTLMGGHVEYFEPGSTSAENIKGVIMGGRVSPFVEDIWYSTADGGFYISPIELHPEKYTGDRLDTINVLDLEK</sequence>
<reference evidence="2 3" key="1">
    <citation type="submission" date="2024-04" db="EMBL/GenBank/DDBJ databases">
        <title>Arthrobacter sp. from Plains bison fecal sample.</title>
        <authorList>
            <person name="Ruzzini A."/>
        </authorList>
    </citation>
    <scope>NUCLEOTIDE SEQUENCE [LARGE SCALE GENOMIC DNA]</scope>
    <source>
        <strain evidence="2 3">EINP1</strain>
    </source>
</reference>
<keyword evidence="3" id="KW-1185">Reference proteome</keyword>
<dbReference type="EMBL" id="CP151657">
    <property type="protein sequence ID" value="WZP16032.1"/>
    <property type="molecule type" value="Genomic_DNA"/>
</dbReference>
<evidence type="ECO:0000256" key="1">
    <source>
        <dbReference type="SAM" id="MobiDB-lite"/>
    </source>
</evidence>
<name>A0ABZ2ZW24_9MICC</name>
<evidence type="ECO:0008006" key="4">
    <source>
        <dbReference type="Google" id="ProtNLM"/>
    </source>
</evidence>
<evidence type="ECO:0000313" key="2">
    <source>
        <dbReference type="EMBL" id="WZP16032.1"/>
    </source>
</evidence>
<evidence type="ECO:0000313" key="3">
    <source>
        <dbReference type="Proteomes" id="UP001448858"/>
    </source>
</evidence>
<gene>
    <name evidence="2" type="ORF">AAE021_00095</name>
</gene>
<organism evidence="2 3">
    <name type="scientific">Arthrobacter citreus</name>
    <dbReference type="NCBI Taxonomy" id="1670"/>
    <lineage>
        <taxon>Bacteria</taxon>
        <taxon>Bacillati</taxon>
        <taxon>Actinomycetota</taxon>
        <taxon>Actinomycetes</taxon>
        <taxon>Micrococcales</taxon>
        <taxon>Micrococcaceae</taxon>
        <taxon>Arthrobacter</taxon>
    </lineage>
</organism>
<proteinExistence type="predicted"/>
<feature type="region of interest" description="Disordered" evidence="1">
    <location>
        <begin position="107"/>
        <end position="128"/>
    </location>
</feature>